<comment type="similarity">
    <text evidence="2">Belongs to the glycosyl hydrolase 9 (cellulase E) family.</text>
</comment>
<comment type="catalytic activity">
    <reaction evidence="1">
        <text>Endohydrolysis of (1-&gt;4)-beta-D-glucosidic linkages in cellulose, lichenin and cereal beta-D-glucans.</text>
        <dbReference type="EC" id="3.2.1.4"/>
    </reaction>
</comment>
<evidence type="ECO:0000256" key="6">
    <source>
        <dbReference type="ARBA" id="ARBA00023277"/>
    </source>
</evidence>
<organism evidence="10 11">
    <name type="scientific">Jimgerdemannia flammicorona</name>
    <dbReference type="NCBI Taxonomy" id="994334"/>
    <lineage>
        <taxon>Eukaryota</taxon>
        <taxon>Fungi</taxon>
        <taxon>Fungi incertae sedis</taxon>
        <taxon>Mucoromycota</taxon>
        <taxon>Mucoromycotina</taxon>
        <taxon>Endogonomycetes</taxon>
        <taxon>Endogonales</taxon>
        <taxon>Endogonaceae</taxon>
        <taxon>Jimgerdemannia</taxon>
    </lineage>
</organism>
<evidence type="ECO:0000256" key="3">
    <source>
        <dbReference type="ARBA" id="ARBA00012601"/>
    </source>
</evidence>
<keyword evidence="4" id="KW-0378">Hydrolase</keyword>
<evidence type="ECO:0000256" key="4">
    <source>
        <dbReference type="ARBA" id="ARBA00022801"/>
    </source>
</evidence>
<keyword evidence="11" id="KW-1185">Reference proteome</keyword>
<accession>A0A433CYZ7</accession>
<dbReference type="Gene3D" id="1.50.10.10">
    <property type="match status" value="1"/>
</dbReference>
<comment type="caution">
    <text evidence="10">The sequence shown here is derived from an EMBL/GenBank/DDBJ whole genome shotgun (WGS) entry which is preliminary data.</text>
</comment>
<keyword evidence="8" id="KW-0624">Polysaccharide degradation</keyword>
<dbReference type="SUPFAM" id="SSF48208">
    <property type="entry name" value="Six-hairpin glycosidases"/>
    <property type="match status" value="1"/>
</dbReference>
<dbReference type="InterPro" id="IPR012341">
    <property type="entry name" value="6hp_glycosidase-like_sf"/>
</dbReference>
<evidence type="ECO:0000313" key="10">
    <source>
        <dbReference type="EMBL" id="RUP43810.1"/>
    </source>
</evidence>
<reference evidence="10 11" key="1">
    <citation type="journal article" date="2018" name="New Phytol.">
        <title>Phylogenomics of Endogonaceae and evolution of mycorrhizas within Mucoromycota.</title>
        <authorList>
            <person name="Chang Y."/>
            <person name="Desiro A."/>
            <person name="Na H."/>
            <person name="Sandor L."/>
            <person name="Lipzen A."/>
            <person name="Clum A."/>
            <person name="Barry K."/>
            <person name="Grigoriev I.V."/>
            <person name="Martin F.M."/>
            <person name="Stajich J.E."/>
            <person name="Smith M.E."/>
            <person name="Bonito G."/>
            <person name="Spatafora J.W."/>
        </authorList>
    </citation>
    <scope>NUCLEOTIDE SEQUENCE [LARGE SCALE GENOMIC DNA]</scope>
    <source>
        <strain evidence="10 11">GMNB39</strain>
    </source>
</reference>
<proteinExistence type="inferred from homology"/>
<sequence length="74" mass="8359">MVPVPIPVKDVSTEYAWLLRESLRHDSALSDGSDSNIDHTGGYYYAGDYKKFAFPLSFLLNLISWEAVEYLQGT</sequence>
<dbReference type="OrthoDB" id="2431701at2759"/>
<keyword evidence="5" id="KW-0136">Cellulose degradation</keyword>
<feature type="domain" description="Glycoside hydrolase family 9" evidence="9">
    <location>
        <begin position="17"/>
        <end position="72"/>
    </location>
</feature>
<dbReference type="PANTHER" id="PTHR22298">
    <property type="entry name" value="ENDO-1,4-BETA-GLUCANASE"/>
    <property type="match status" value="1"/>
</dbReference>
<dbReference type="GO" id="GO:0030245">
    <property type="term" value="P:cellulose catabolic process"/>
    <property type="evidence" value="ECO:0007669"/>
    <property type="project" value="UniProtKB-KW"/>
</dbReference>
<evidence type="ECO:0000256" key="2">
    <source>
        <dbReference type="ARBA" id="ARBA00007072"/>
    </source>
</evidence>
<dbReference type="AlphaFoldDB" id="A0A433CYZ7"/>
<evidence type="ECO:0000256" key="5">
    <source>
        <dbReference type="ARBA" id="ARBA00023001"/>
    </source>
</evidence>
<gene>
    <name evidence="10" type="ORF">BC936DRAFT_136702</name>
</gene>
<dbReference type="Pfam" id="PF00759">
    <property type="entry name" value="Glyco_hydro_9"/>
    <property type="match status" value="1"/>
</dbReference>
<keyword evidence="7" id="KW-0326">Glycosidase</keyword>
<dbReference type="Proteomes" id="UP000268093">
    <property type="component" value="Unassembled WGS sequence"/>
</dbReference>
<dbReference type="EC" id="3.2.1.4" evidence="3"/>
<dbReference type="InterPro" id="IPR008928">
    <property type="entry name" value="6-hairpin_glycosidase_sf"/>
</dbReference>
<evidence type="ECO:0000256" key="1">
    <source>
        <dbReference type="ARBA" id="ARBA00000966"/>
    </source>
</evidence>
<evidence type="ECO:0000256" key="7">
    <source>
        <dbReference type="ARBA" id="ARBA00023295"/>
    </source>
</evidence>
<evidence type="ECO:0000313" key="11">
    <source>
        <dbReference type="Proteomes" id="UP000268093"/>
    </source>
</evidence>
<protein>
    <recommendedName>
        <fullName evidence="3">cellulase</fullName>
        <ecNumber evidence="3">3.2.1.4</ecNumber>
    </recommendedName>
</protein>
<dbReference type="GO" id="GO:0008810">
    <property type="term" value="F:cellulase activity"/>
    <property type="evidence" value="ECO:0007669"/>
    <property type="project" value="UniProtKB-EC"/>
</dbReference>
<evidence type="ECO:0000259" key="9">
    <source>
        <dbReference type="Pfam" id="PF00759"/>
    </source>
</evidence>
<keyword evidence="6" id="KW-0119">Carbohydrate metabolism</keyword>
<dbReference type="EMBL" id="RBNI01010273">
    <property type="protein sequence ID" value="RUP43810.1"/>
    <property type="molecule type" value="Genomic_DNA"/>
</dbReference>
<dbReference type="InterPro" id="IPR001701">
    <property type="entry name" value="Glyco_hydro_9"/>
</dbReference>
<name>A0A433CYZ7_9FUNG</name>
<evidence type="ECO:0000256" key="8">
    <source>
        <dbReference type="ARBA" id="ARBA00023326"/>
    </source>
</evidence>